<protein>
    <recommendedName>
        <fullName evidence="8">Ubiquitin carboxyl-terminal hydrolase</fullName>
        <ecNumber evidence="8">3.4.19.12</ecNumber>
    </recommendedName>
</protein>
<keyword evidence="6 8" id="KW-0788">Thiol protease</keyword>
<evidence type="ECO:0000256" key="2">
    <source>
        <dbReference type="ARBA" id="ARBA00009326"/>
    </source>
</evidence>
<dbReference type="GeneID" id="70245257"/>
<dbReference type="SUPFAM" id="SSF54001">
    <property type="entry name" value="Cysteine proteinases"/>
    <property type="match status" value="1"/>
</dbReference>
<dbReference type="GO" id="GO:0005737">
    <property type="term" value="C:cytoplasm"/>
    <property type="evidence" value="ECO:0007669"/>
    <property type="project" value="TreeGrafter"/>
</dbReference>
<reference evidence="10" key="1">
    <citation type="submission" date="2021-12" db="EMBL/GenBank/DDBJ databases">
        <title>Convergent genome expansion in fungi linked to evolution of root-endophyte symbiosis.</title>
        <authorList>
            <consortium name="DOE Joint Genome Institute"/>
            <person name="Ke Y.-H."/>
            <person name="Bonito G."/>
            <person name="Liao H.-L."/>
            <person name="Looney B."/>
            <person name="Rojas-Flechas A."/>
            <person name="Nash J."/>
            <person name="Hameed K."/>
            <person name="Schadt C."/>
            <person name="Martin F."/>
            <person name="Crous P.W."/>
            <person name="Miettinen O."/>
            <person name="Magnuson J.K."/>
            <person name="Labbe J."/>
            <person name="Jacobson D."/>
            <person name="Doktycz M.J."/>
            <person name="Veneault-Fourrey C."/>
            <person name="Kuo A."/>
            <person name="Mondo S."/>
            <person name="Calhoun S."/>
            <person name="Riley R."/>
            <person name="Ohm R."/>
            <person name="LaButti K."/>
            <person name="Andreopoulos B."/>
            <person name="Pangilinan J."/>
            <person name="Nolan M."/>
            <person name="Tritt A."/>
            <person name="Clum A."/>
            <person name="Lipzen A."/>
            <person name="Daum C."/>
            <person name="Barry K."/>
            <person name="Grigoriev I.V."/>
            <person name="Vilgalys R."/>
        </authorList>
    </citation>
    <scope>NUCLEOTIDE SEQUENCE</scope>
    <source>
        <strain evidence="10">PMI_201</strain>
    </source>
</reference>
<dbReference type="GO" id="GO:0016579">
    <property type="term" value="P:protein deubiquitination"/>
    <property type="evidence" value="ECO:0007669"/>
    <property type="project" value="TreeGrafter"/>
</dbReference>
<evidence type="ECO:0000256" key="5">
    <source>
        <dbReference type="ARBA" id="ARBA00022801"/>
    </source>
</evidence>
<evidence type="ECO:0000256" key="6">
    <source>
        <dbReference type="ARBA" id="ARBA00022807"/>
    </source>
</evidence>
<evidence type="ECO:0000259" key="9">
    <source>
        <dbReference type="PROSITE" id="PS52048"/>
    </source>
</evidence>
<dbReference type="PRINTS" id="PR00707">
    <property type="entry name" value="UBCTHYDRLASE"/>
</dbReference>
<dbReference type="Gene3D" id="3.40.532.10">
    <property type="entry name" value="Peptidase C12, ubiquitin carboxyl-terminal hydrolase"/>
    <property type="match status" value="1"/>
</dbReference>
<dbReference type="EC" id="3.4.19.12" evidence="8"/>
<keyword evidence="11" id="KW-1185">Reference proteome</keyword>
<evidence type="ECO:0000256" key="7">
    <source>
        <dbReference type="PROSITE-ProRule" id="PRU01393"/>
    </source>
</evidence>
<evidence type="ECO:0000256" key="3">
    <source>
        <dbReference type="ARBA" id="ARBA00022670"/>
    </source>
</evidence>
<dbReference type="Pfam" id="PF01088">
    <property type="entry name" value="Peptidase_C12"/>
    <property type="match status" value="1"/>
</dbReference>
<keyword evidence="3 8" id="KW-0645">Protease</keyword>
<evidence type="ECO:0000313" key="11">
    <source>
        <dbReference type="Proteomes" id="UP001201262"/>
    </source>
</evidence>
<dbReference type="PROSITE" id="PS52048">
    <property type="entry name" value="UCH_DOMAIN"/>
    <property type="match status" value="1"/>
</dbReference>
<dbReference type="RefSeq" id="XP_046078477.1">
    <property type="nucleotide sequence ID" value="XM_046214970.1"/>
</dbReference>
<dbReference type="Proteomes" id="UP001201262">
    <property type="component" value="Unassembled WGS sequence"/>
</dbReference>
<dbReference type="InterPro" id="IPR038765">
    <property type="entry name" value="Papain-like_cys_pep_sf"/>
</dbReference>
<dbReference type="InterPro" id="IPR036959">
    <property type="entry name" value="Peptidase_C12_UCH_sf"/>
</dbReference>
<evidence type="ECO:0000256" key="1">
    <source>
        <dbReference type="ARBA" id="ARBA00000707"/>
    </source>
</evidence>
<feature type="domain" description="UCH catalytic" evidence="9">
    <location>
        <begin position="14"/>
        <end position="243"/>
    </location>
</feature>
<keyword evidence="4 8" id="KW-0833">Ubl conjugation pathway</keyword>
<comment type="similarity">
    <text evidence="2 7 8">Belongs to the peptidase C12 family.</text>
</comment>
<comment type="caution">
    <text evidence="7">Lacks conserved residue(s) required for the propagation of feature annotation.</text>
</comment>
<evidence type="ECO:0000256" key="8">
    <source>
        <dbReference type="RuleBase" id="RU361215"/>
    </source>
</evidence>
<comment type="caution">
    <text evidence="10">The sequence shown here is derived from an EMBL/GenBank/DDBJ whole genome shotgun (WGS) entry which is preliminary data.</text>
</comment>
<name>A0AAD4L675_9EURO</name>
<dbReference type="PANTHER" id="PTHR10589">
    <property type="entry name" value="UBIQUITIN CARBOXYL-TERMINAL HYDROLASE"/>
    <property type="match status" value="1"/>
</dbReference>
<dbReference type="GO" id="GO:0004843">
    <property type="term" value="F:cysteine-type deubiquitinase activity"/>
    <property type="evidence" value="ECO:0007669"/>
    <property type="project" value="UniProtKB-EC"/>
</dbReference>
<sequence length="244" mass="26993">MPHPEVKVIRGKKTFIPLENNPEVMRQLADNLGVSSDLEFYDVLDVDDKELLAFVPRPVHALIFLCHEDVYHATRDEVEEQMKAYQGFGSEEPVMWFKQTIGHACGLMAFLHSIFNGAGRGFILPESELNKLLQASIPLPPQLRADLLYQSEFLELAHMSAATVGDSVAPSPEDPCGFHFISFVKANDGHLWELNGGMPGPLDHGILDPDEDALSPKALDLTVKKFIARKGADIRYSIVALSSA</sequence>
<comment type="catalytic activity">
    <reaction evidence="1 8">
        <text>Thiol-dependent hydrolysis of ester, thioester, amide, peptide and isopeptide bonds formed by the C-terminal Gly of ubiquitin (a 76-residue protein attached to proteins as an intracellular targeting signal).</text>
        <dbReference type="EC" id="3.4.19.12"/>
    </reaction>
</comment>
<evidence type="ECO:0000256" key="4">
    <source>
        <dbReference type="ARBA" id="ARBA00022786"/>
    </source>
</evidence>
<evidence type="ECO:0000313" key="10">
    <source>
        <dbReference type="EMBL" id="KAH8705856.1"/>
    </source>
</evidence>
<accession>A0AAD4L675</accession>
<dbReference type="GO" id="GO:0006511">
    <property type="term" value="P:ubiquitin-dependent protein catabolic process"/>
    <property type="evidence" value="ECO:0007669"/>
    <property type="project" value="UniProtKB-UniRule"/>
</dbReference>
<organism evidence="10 11">
    <name type="scientific">Talaromyces proteolyticus</name>
    <dbReference type="NCBI Taxonomy" id="1131652"/>
    <lineage>
        <taxon>Eukaryota</taxon>
        <taxon>Fungi</taxon>
        <taxon>Dikarya</taxon>
        <taxon>Ascomycota</taxon>
        <taxon>Pezizomycotina</taxon>
        <taxon>Eurotiomycetes</taxon>
        <taxon>Eurotiomycetidae</taxon>
        <taxon>Eurotiales</taxon>
        <taxon>Trichocomaceae</taxon>
        <taxon>Talaromyces</taxon>
        <taxon>Talaromyces sect. Bacilispori</taxon>
    </lineage>
</organism>
<gene>
    <name evidence="10" type="ORF">BGW36DRAFT_368270</name>
</gene>
<dbReference type="CDD" id="cd09616">
    <property type="entry name" value="Peptidase_C12_UCH_L1_L3"/>
    <property type="match status" value="1"/>
</dbReference>
<dbReference type="PANTHER" id="PTHR10589:SF17">
    <property type="entry name" value="UBIQUITIN CARBOXYL-TERMINAL HYDROLASE"/>
    <property type="match status" value="1"/>
</dbReference>
<keyword evidence="5 8" id="KW-0378">Hydrolase</keyword>
<dbReference type="EMBL" id="JAJTJA010000001">
    <property type="protein sequence ID" value="KAH8705856.1"/>
    <property type="molecule type" value="Genomic_DNA"/>
</dbReference>
<dbReference type="InterPro" id="IPR001578">
    <property type="entry name" value="Peptidase_C12_UCH"/>
</dbReference>
<dbReference type="AlphaFoldDB" id="A0AAD4L675"/>
<proteinExistence type="inferred from homology"/>